<dbReference type="Proteomes" id="UP000503088">
    <property type="component" value="Chromosome"/>
</dbReference>
<keyword evidence="2" id="KW-1185">Reference proteome</keyword>
<reference evidence="1 2" key="1">
    <citation type="submission" date="2020-01" db="EMBL/GenBank/DDBJ databases">
        <authorList>
            <person name="Gulvik C.A."/>
            <person name="Batra D.G."/>
        </authorList>
    </citation>
    <scope>NUCLEOTIDE SEQUENCE [LARGE SCALE GENOMIC DNA]</scope>
    <source>
        <strain evidence="1 2">W9323</strain>
    </source>
</reference>
<dbReference type="RefSeq" id="WP_173222419.1">
    <property type="nucleotide sequence ID" value="NZ_CP048104.1"/>
</dbReference>
<protein>
    <submittedName>
        <fullName evidence="1">Uncharacterized protein</fullName>
    </submittedName>
</protein>
<dbReference type="EMBL" id="CP048104">
    <property type="protein sequence ID" value="QKG84586.1"/>
    <property type="molecule type" value="Genomic_DNA"/>
</dbReference>
<sequence length="148" mass="17617">MNIQFQTPHQYVFIHDNVKHLLLIWSKEAKKQLFIVEEKDHSLYLQYPGETYEEMVFNQVESLFFRYLETEEGTVSVVLGATFQYGDNNIAMYYSRDQAEPDLYFFRIEDDELADIPDEQYEKIAQAFLEEFPEYITNTDVEGTSSRH</sequence>
<dbReference type="AlphaFoldDB" id="A0A7D4B2N5"/>
<organism evidence="1 2">
    <name type="scientific">Kroppenstedtia pulmonis</name>
    <dbReference type="NCBI Taxonomy" id="1380685"/>
    <lineage>
        <taxon>Bacteria</taxon>
        <taxon>Bacillati</taxon>
        <taxon>Bacillota</taxon>
        <taxon>Bacilli</taxon>
        <taxon>Bacillales</taxon>
        <taxon>Thermoactinomycetaceae</taxon>
        <taxon>Kroppenstedtia</taxon>
    </lineage>
</organism>
<name>A0A7D4B2N5_9BACL</name>
<dbReference type="KEGG" id="kpul:GXN76_08910"/>
<evidence type="ECO:0000313" key="2">
    <source>
        <dbReference type="Proteomes" id="UP000503088"/>
    </source>
</evidence>
<accession>A0A7D4B2N5</accession>
<gene>
    <name evidence="1" type="ORF">GXN76_08910</name>
</gene>
<evidence type="ECO:0000313" key="1">
    <source>
        <dbReference type="EMBL" id="QKG84586.1"/>
    </source>
</evidence>
<proteinExistence type="predicted"/>